<protein>
    <recommendedName>
        <fullName evidence="6">DNA-binding protein H-NS-like C-terminal domain-containing protein</fullName>
    </recommendedName>
</protein>
<accession>A0A916SQ70</accession>
<dbReference type="GO" id="GO:0001217">
    <property type="term" value="F:DNA-binding transcription repressor activity"/>
    <property type="evidence" value="ECO:0007669"/>
    <property type="project" value="TreeGrafter"/>
</dbReference>
<evidence type="ECO:0000256" key="3">
    <source>
        <dbReference type="ARBA" id="ARBA00022490"/>
    </source>
</evidence>
<reference evidence="7" key="1">
    <citation type="journal article" date="2014" name="Int. J. Syst. Evol. Microbiol.">
        <title>Complete genome sequence of Corynebacterium casei LMG S-19264T (=DSM 44701T), isolated from a smear-ripened cheese.</title>
        <authorList>
            <consortium name="US DOE Joint Genome Institute (JGI-PGF)"/>
            <person name="Walter F."/>
            <person name="Albersmeier A."/>
            <person name="Kalinowski J."/>
            <person name="Ruckert C."/>
        </authorList>
    </citation>
    <scope>NUCLEOTIDE SEQUENCE</scope>
    <source>
        <strain evidence="7">CGMCC 1.15322</strain>
    </source>
</reference>
<name>A0A916SQ70_9BURK</name>
<gene>
    <name evidence="7" type="ORF">GCM10011496_35390</name>
</gene>
<dbReference type="InterPro" id="IPR027444">
    <property type="entry name" value="H-NS_C_dom"/>
</dbReference>
<reference evidence="7" key="2">
    <citation type="submission" date="2020-09" db="EMBL/GenBank/DDBJ databases">
        <authorList>
            <person name="Sun Q."/>
            <person name="Zhou Y."/>
        </authorList>
    </citation>
    <scope>NUCLEOTIDE SEQUENCE</scope>
    <source>
        <strain evidence="7">CGMCC 1.15322</strain>
    </source>
</reference>
<dbReference type="PANTHER" id="PTHR38097:SF2">
    <property type="entry name" value="DNA-BINDING PROTEIN STPA"/>
    <property type="match status" value="1"/>
</dbReference>
<evidence type="ECO:0000256" key="5">
    <source>
        <dbReference type="SAM" id="Coils"/>
    </source>
</evidence>
<keyword evidence="4" id="KW-0238">DNA-binding</keyword>
<keyword evidence="8" id="KW-1185">Reference proteome</keyword>
<dbReference type="AlphaFoldDB" id="A0A916SQ70"/>
<dbReference type="Proteomes" id="UP000620596">
    <property type="component" value="Unassembled WGS sequence"/>
</dbReference>
<dbReference type="GO" id="GO:0000976">
    <property type="term" value="F:transcription cis-regulatory region binding"/>
    <property type="evidence" value="ECO:0007669"/>
    <property type="project" value="TreeGrafter"/>
</dbReference>
<evidence type="ECO:0000256" key="1">
    <source>
        <dbReference type="ARBA" id="ARBA00004453"/>
    </source>
</evidence>
<keyword evidence="3" id="KW-0963">Cytoplasm</keyword>
<dbReference type="RefSeq" id="WP_188709834.1">
    <property type="nucleotide sequence ID" value="NZ_BMIG01000017.1"/>
</dbReference>
<comment type="caution">
    <text evidence="7">The sequence shown here is derived from an EMBL/GenBank/DDBJ whole genome shotgun (WGS) entry which is preliminary data.</text>
</comment>
<evidence type="ECO:0000256" key="2">
    <source>
        <dbReference type="ARBA" id="ARBA00010610"/>
    </source>
</evidence>
<dbReference type="Pfam" id="PF00816">
    <property type="entry name" value="Histone_HNS"/>
    <property type="match status" value="1"/>
</dbReference>
<feature type="coiled-coil region" evidence="5">
    <location>
        <begin position="4"/>
        <end position="31"/>
    </location>
</feature>
<evidence type="ECO:0000313" key="7">
    <source>
        <dbReference type="EMBL" id="GGB11397.1"/>
    </source>
</evidence>
<comment type="subcellular location">
    <subcellularLocation>
        <location evidence="1">Cytoplasm</location>
        <location evidence="1">Nucleoid</location>
    </subcellularLocation>
</comment>
<dbReference type="GO" id="GO:0003680">
    <property type="term" value="F:minor groove of adenine-thymine-rich DNA binding"/>
    <property type="evidence" value="ECO:0007669"/>
    <property type="project" value="TreeGrafter"/>
</dbReference>
<dbReference type="GO" id="GO:0032993">
    <property type="term" value="C:protein-DNA complex"/>
    <property type="evidence" value="ECO:0007669"/>
    <property type="project" value="TreeGrafter"/>
</dbReference>
<dbReference type="GO" id="GO:0009295">
    <property type="term" value="C:nucleoid"/>
    <property type="evidence" value="ECO:0007669"/>
    <property type="project" value="UniProtKB-SubCell"/>
</dbReference>
<dbReference type="InterPro" id="IPR037150">
    <property type="entry name" value="H-NS_C_dom_sf"/>
</dbReference>
<sequence length="117" mass="12905">MSNTTDLQQQINQAEAKISELREKLNQQKNTERAQTIASIKELIKTHQLSATDLGLSAKKSAARTKHARVDKGLTVAPKYADPSTGKTWSGRGKAPAWLVTYLSAGHSKQDYLIENK</sequence>
<comment type="similarity">
    <text evidence="2">Belongs to the histone-like protein H-NS family.</text>
</comment>
<dbReference type="SUPFAM" id="SSF81273">
    <property type="entry name" value="H-NS histone-like proteins"/>
    <property type="match status" value="1"/>
</dbReference>
<feature type="domain" description="DNA-binding protein H-NS-like C-terminal" evidence="6">
    <location>
        <begin position="70"/>
        <end position="114"/>
    </location>
</feature>
<organism evidence="7 8">
    <name type="scientific">Polaromonas eurypsychrophila</name>
    <dbReference type="NCBI Taxonomy" id="1614635"/>
    <lineage>
        <taxon>Bacteria</taxon>
        <taxon>Pseudomonadati</taxon>
        <taxon>Pseudomonadota</taxon>
        <taxon>Betaproteobacteria</taxon>
        <taxon>Burkholderiales</taxon>
        <taxon>Comamonadaceae</taxon>
        <taxon>Polaromonas</taxon>
    </lineage>
</organism>
<dbReference type="GO" id="GO:0005829">
    <property type="term" value="C:cytosol"/>
    <property type="evidence" value="ECO:0007669"/>
    <property type="project" value="TreeGrafter"/>
</dbReference>
<proteinExistence type="inferred from homology"/>
<dbReference type="GO" id="GO:0003681">
    <property type="term" value="F:bent DNA binding"/>
    <property type="evidence" value="ECO:0007669"/>
    <property type="project" value="TreeGrafter"/>
</dbReference>
<evidence type="ECO:0000256" key="4">
    <source>
        <dbReference type="ARBA" id="ARBA00023125"/>
    </source>
</evidence>
<evidence type="ECO:0000313" key="8">
    <source>
        <dbReference type="Proteomes" id="UP000620596"/>
    </source>
</evidence>
<dbReference type="PANTHER" id="PTHR38097">
    <property type="match status" value="1"/>
</dbReference>
<keyword evidence="5" id="KW-0175">Coiled coil</keyword>
<dbReference type="Gene3D" id="4.10.430.10">
    <property type="entry name" value="Histone-like protein H-NS, C-terminal domain"/>
    <property type="match status" value="1"/>
</dbReference>
<dbReference type="EMBL" id="BMIG01000017">
    <property type="protein sequence ID" value="GGB11397.1"/>
    <property type="molecule type" value="Genomic_DNA"/>
</dbReference>
<evidence type="ECO:0000259" key="6">
    <source>
        <dbReference type="SMART" id="SM00528"/>
    </source>
</evidence>
<dbReference type="SMART" id="SM00528">
    <property type="entry name" value="HNS"/>
    <property type="match status" value="1"/>
</dbReference>